<gene>
    <name evidence="1" type="ORF">PVT01_120005300</name>
</gene>
<name>A0A1G4H0Q9_PLAVI</name>
<sequence length="76" mass="8798">MNILTRSTYTINSCIFSIRTIKSDRNRFFINLSFIDRRYLNTSRITRCSCSDRLIIMRLVSNGLPDSSLLRGSTTT</sequence>
<proteinExistence type="predicted"/>
<protein>
    <submittedName>
        <fullName evidence="1">Uncharacterized protein</fullName>
    </submittedName>
</protein>
<accession>A0A1G4H0Q9</accession>
<reference evidence="1 2" key="1">
    <citation type="submission" date="2016-07" db="EMBL/GenBank/DDBJ databases">
        <authorList>
            <consortium name="Pathogen Informatics"/>
        </authorList>
    </citation>
    <scope>NUCLEOTIDE SEQUENCE [LARGE SCALE GENOMIC DNA]</scope>
</reference>
<dbReference type="AlphaFoldDB" id="A0A1G4H0Q9"/>
<dbReference type="EMBL" id="LT615250">
    <property type="protein sequence ID" value="SCO68396.1"/>
    <property type="molecule type" value="Genomic_DNA"/>
</dbReference>
<evidence type="ECO:0000313" key="2">
    <source>
        <dbReference type="Proteomes" id="UP000196402"/>
    </source>
</evidence>
<organism evidence="1 2">
    <name type="scientific">Plasmodium vivax</name>
    <name type="common">malaria parasite P. vivax</name>
    <dbReference type="NCBI Taxonomy" id="5855"/>
    <lineage>
        <taxon>Eukaryota</taxon>
        <taxon>Sar</taxon>
        <taxon>Alveolata</taxon>
        <taxon>Apicomplexa</taxon>
        <taxon>Aconoidasida</taxon>
        <taxon>Haemosporida</taxon>
        <taxon>Plasmodiidae</taxon>
        <taxon>Plasmodium</taxon>
        <taxon>Plasmodium (Plasmodium)</taxon>
    </lineage>
</organism>
<dbReference type="Proteomes" id="UP000196402">
    <property type="component" value="Chromosome 12"/>
</dbReference>
<evidence type="ECO:0000313" key="1">
    <source>
        <dbReference type="EMBL" id="SCO68396.1"/>
    </source>
</evidence>